<feature type="region of interest" description="Disordered" evidence="1">
    <location>
        <begin position="48"/>
        <end position="104"/>
    </location>
</feature>
<sequence length="281" mass="31277">MSHLPCNCPIACLAGPEGKSGASPEAGDIRVVVASLFDPFYSALGKDKPRDNYTQTHGSTVIGSKYNPQRSIAHPTSRGSTLYDDSSPSDAGKRRPAIVLRSSKKSRGNGVEMEVCLMGTFSGVAAADISNVFQRYISHIYTDTMPDKKANHLHASPEWRGPSQEQWVIPLIHKMEQASVPPRWRTSRGRTRSEEGYILHDDALTQLRNLATKTFLDFDKTVVSNRSGARSVFVEKLDAEYRRRHPIVKMQRRNPTKRTLASQHTKRFSVSRPTPVAISAF</sequence>
<feature type="compositionally biased region" description="Polar residues" evidence="1">
    <location>
        <begin position="77"/>
        <end position="89"/>
    </location>
</feature>
<dbReference type="Proteomes" id="UP000320762">
    <property type="component" value="Unassembled WGS sequence"/>
</dbReference>
<name>A0A550D0S8_9AGAR</name>
<evidence type="ECO:0000313" key="3">
    <source>
        <dbReference type="Proteomes" id="UP000320762"/>
    </source>
</evidence>
<reference evidence="2 3" key="1">
    <citation type="journal article" date="2019" name="New Phytol.">
        <title>Comparative genomics reveals unique wood-decay strategies and fruiting body development in the Schizophyllaceae.</title>
        <authorList>
            <person name="Almasi E."/>
            <person name="Sahu N."/>
            <person name="Krizsan K."/>
            <person name="Balint B."/>
            <person name="Kovacs G.M."/>
            <person name="Kiss B."/>
            <person name="Cseklye J."/>
            <person name="Drula E."/>
            <person name="Henrissat B."/>
            <person name="Nagy I."/>
            <person name="Chovatia M."/>
            <person name="Adam C."/>
            <person name="LaButti K."/>
            <person name="Lipzen A."/>
            <person name="Riley R."/>
            <person name="Grigoriev I.V."/>
            <person name="Nagy L.G."/>
        </authorList>
    </citation>
    <scope>NUCLEOTIDE SEQUENCE [LARGE SCALE GENOMIC DNA]</scope>
    <source>
        <strain evidence="2 3">NL-1724</strain>
    </source>
</reference>
<comment type="caution">
    <text evidence="2">The sequence shown here is derived from an EMBL/GenBank/DDBJ whole genome shotgun (WGS) entry which is preliminary data.</text>
</comment>
<evidence type="ECO:0000256" key="1">
    <source>
        <dbReference type="SAM" id="MobiDB-lite"/>
    </source>
</evidence>
<organism evidence="2 3">
    <name type="scientific">Schizophyllum amplum</name>
    <dbReference type="NCBI Taxonomy" id="97359"/>
    <lineage>
        <taxon>Eukaryota</taxon>
        <taxon>Fungi</taxon>
        <taxon>Dikarya</taxon>
        <taxon>Basidiomycota</taxon>
        <taxon>Agaricomycotina</taxon>
        <taxon>Agaricomycetes</taxon>
        <taxon>Agaricomycetidae</taxon>
        <taxon>Agaricales</taxon>
        <taxon>Schizophyllaceae</taxon>
        <taxon>Schizophyllum</taxon>
    </lineage>
</organism>
<protein>
    <submittedName>
        <fullName evidence="2">Uncharacterized protein</fullName>
    </submittedName>
</protein>
<dbReference type="EMBL" id="VDMD01000001">
    <property type="protein sequence ID" value="TRM70628.1"/>
    <property type="molecule type" value="Genomic_DNA"/>
</dbReference>
<accession>A0A550D0S8</accession>
<dbReference type="AlphaFoldDB" id="A0A550D0S8"/>
<dbReference type="OrthoDB" id="2754335at2759"/>
<proteinExistence type="predicted"/>
<gene>
    <name evidence="2" type="ORF">BD626DRAFT_625764</name>
</gene>
<evidence type="ECO:0000313" key="2">
    <source>
        <dbReference type="EMBL" id="TRM70628.1"/>
    </source>
</evidence>
<keyword evidence="3" id="KW-1185">Reference proteome</keyword>
<feature type="compositionally biased region" description="Polar residues" evidence="1">
    <location>
        <begin position="52"/>
        <end position="70"/>
    </location>
</feature>